<evidence type="ECO:0000256" key="4">
    <source>
        <dbReference type="SAM" id="MobiDB-lite"/>
    </source>
</evidence>
<keyword evidence="6" id="KW-1185">Reference proteome</keyword>
<dbReference type="Proteomes" id="UP000604825">
    <property type="component" value="Unassembled WGS sequence"/>
</dbReference>
<evidence type="ECO:0000256" key="2">
    <source>
        <dbReference type="ARBA" id="ARBA00022980"/>
    </source>
</evidence>
<dbReference type="Gene3D" id="1.20.5.1150">
    <property type="entry name" value="Ribosomal protein S8"/>
    <property type="match status" value="1"/>
</dbReference>
<evidence type="ECO:0000256" key="1">
    <source>
        <dbReference type="ARBA" id="ARBA00006640"/>
    </source>
</evidence>
<dbReference type="NCBIfam" id="TIGR00030">
    <property type="entry name" value="S21p"/>
    <property type="match status" value="1"/>
</dbReference>
<dbReference type="InterPro" id="IPR001911">
    <property type="entry name" value="Ribosomal_bS21"/>
</dbReference>
<gene>
    <name evidence="5" type="ORF">NCGR_LOCUS49768</name>
</gene>
<dbReference type="InterPro" id="IPR038380">
    <property type="entry name" value="Ribosomal_bS21_sf"/>
</dbReference>
<reference evidence="5" key="1">
    <citation type="submission" date="2020-10" db="EMBL/GenBank/DDBJ databases">
        <authorList>
            <person name="Han B."/>
            <person name="Lu T."/>
            <person name="Zhao Q."/>
            <person name="Huang X."/>
            <person name="Zhao Y."/>
        </authorList>
    </citation>
    <scope>NUCLEOTIDE SEQUENCE</scope>
</reference>
<dbReference type="GO" id="GO:1990904">
    <property type="term" value="C:ribonucleoprotein complex"/>
    <property type="evidence" value="ECO:0007669"/>
    <property type="project" value="UniProtKB-KW"/>
</dbReference>
<dbReference type="OrthoDB" id="693324at2759"/>
<dbReference type="PANTHER" id="PTHR21109">
    <property type="entry name" value="MITOCHONDRIAL 28S RIBOSOMAL PROTEIN S21"/>
    <property type="match status" value="1"/>
</dbReference>
<comment type="caution">
    <text evidence="5">The sequence shown here is derived from an EMBL/GenBank/DDBJ whole genome shotgun (WGS) entry which is preliminary data.</text>
</comment>
<sequence length="297" mass="34371">MANPRYHNAKVDAGDDDVDREDLLRRFNWQVSCAGVIEEIRRRRRHEDALDRHKPRAWLAARRFVGGPSTSSFYKLGLSCVPAGITTSPPPPPWPPPQPSPRRVRLPSSNATFVSFPRRPLPATTLALSHPSQLSLVPAANPKYHNAKVDAGDEDVDGEELLRRFNWQVSRAGVMEEIRRRRRHEDARDKRKRKARSAARRFRRRRFKGPYPFNDDQGLKEQASDDEENDNWELPAGELPSYRFQIEIKSYTEVQNTAQQRKVQGVRSFSKQRSIRLSLDPPAHRVVFSFIYLRMDN</sequence>
<dbReference type="GO" id="GO:0003735">
    <property type="term" value="F:structural constituent of ribosome"/>
    <property type="evidence" value="ECO:0007669"/>
    <property type="project" value="InterPro"/>
</dbReference>
<dbReference type="EMBL" id="CAJGYO010000013">
    <property type="protein sequence ID" value="CAD6266463.1"/>
    <property type="molecule type" value="Genomic_DNA"/>
</dbReference>
<proteinExistence type="inferred from homology"/>
<dbReference type="AlphaFoldDB" id="A0A811R8U9"/>
<keyword evidence="3" id="KW-0687">Ribonucleoprotein</keyword>
<accession>A0A811R8U9</accession>
<evidence type="ECO:0000313" key="6">
    <source>
        <dbReference type="Proteomes" id="UP000604825"/>
    </source>
</evidence>
<feature type="compositionally biased region" description="Basic residues" evidence="4">
    <location>
        <begin position="190"/>
        <end position="208"/>
    </location>
</feature>
<dbReference type="Pfam" id="PF01165">
    <property type="entry name" value="Ribosomal_S21"/>
    <property type="match status" value="1"/>
</dbReference>
<evidence type="ECO:0000256" key="3">
    <source>
        <dbReference type="ARBA" id="ARBA00023274"/>
    </source>
</evidence>
<dbReference type="PANTHER" id="PTHR21109:SF4">
    <property type="entry name" value="OS08G0121800 PROTEIN"/>
    <property type="match status" value="1"/>
</dbReference>
<keyword evidence="2" id="KW-0689">Ribosomal protein</keyword>
<dbReference type="HAMAP" id="MF_00358">
    <property type="entry name" value="Ribosomal_bS21"/>
    <property type="match status" value="1"/>
</dbReference>
<dbReference type="GO" id="GO:0005840">
    <property type="term" value="C:ribosome"/>
    <property type="evidence" value="ECO:0007669"/>
    <property type="project" value="UniProtKB-KW"/>
</dbReference>
<dbReference type="GO" id="GO:0006412">
    <property type="term" value="P:translation"/>
    <property type="evidence" value="ECO:0007669"/>
    <property type="project" value="InterPro"/>
</dbReference>
<feature type="region of interest" description="Disordered" evidence="4">
    <location>
        <begin position="181"/>
        <end position="231"/>
    </location>
</feature>
<protein>
    <submittedName>
        <fullName evidence="5">Uncharacterized protein</fullName>
    </submittedName>
</protein>
<name>A0A811R8U9_9POAL</name>
<evidence type="ECO:0000313" key="5">
    <source>
        <dbReference type="EMBL" id="CAD6266463.1"/>
    </source>
</evidence>
<comment type="similarity">
    <text evidence="1">Belongs to the bacterial ribosomal protein bS21 family.</text>
</comment>
<organism evidence="5 6">
    <name type="scientific">Miscanthus lutarioriparius</name>
    <dbReference type="NCBI Taxonomy" id="422564"/>
    <lineage>
        <taxon>Eukaryota</taxon>
        <taxon>Viridiplantae</taxon>
        <taxon>Streptophyta</taxon>
        <taxon>Embryophyta</taxon>
        <taxon>Tracheophyta</taxon>
        <taxon>Spermatophyta</taxon>
        <taxon>Magnoliopsida</taxon>
        <taxon>Liliopsida</taxon>
        <taxon>Poales</taxon>
        <taxon>Poaceae</taxon>
        <taxon>PACMAD clade</taxon>
        <taxon>Panicoideae</taxon>
        <taxon>Andropogonodae</taxon>
        <taxon>Andropogoneae</taxon>
        <taxon>Saccharinae</taxon>
        <taxon>Miscanthus</taxon>
    </lineage>
</organism>